<comment type="caution">
    <text evidence="1">The sequence shown here is derived from an EMBL/GenBank/DDBJ whole genome shotgun (WGS) entry which is preliminary data.</text>
</comment>
<reference evidence="1" key="1">
    <citation type="submission" date="2022-10" db="EMBL/GenBank/DDBJ databases">
        <title>Luteolibacter sp. GHJ8, whole genome shotgun sequencing project.</title>
        <authorList>
            <person name="Zhao G."/>
            <person name="Shen L."/>
        </authorList>
    </citation>
    <scope>NUCLEOTIDE SEQUENCE</scope>
    <source>
        <strain evidence="1">GHJ8</strain>
    </source>
</reference>
<protein>
    <submittedName>
        <fullName evidence="1">Uncharacterized protein</fullName>
    </submittedName>
</protein>
<sequence>MKKKRALLLFATLALLVGGYAAWCGRIFYLHVPTPEMTELPEEYRADARALIKQHGLTDPEPFETKRFLELLAQPYDSDPEPVIIGPWTGPENVSASRMRVPFRYTNRQIVFWSTGIGWTAMVTDYVPGSETIERRRLRKAGDAAP</sequence>
<proteinExistence type="predicted"/>
<organism evidence="1 2">
    <name type="scientific">Luteolibacter rhizosphaerae</name>
    <dbReference type="NCBI Taxonomy" id="2989719"/>
    <lineage>
        <taxon>Bacteria</taxon>
        <taxon>Pseudomonadati</taxon>
        <taxon>Verrucomicrobiota</taxon>
        <taxon>Verrucomicrobiia</taxon>
        <taxon>Verrucomicrobiales</taxon>
        <taxon>Verrucomicrobiaceae</taxon>
        <taxon>Luteolibacter</taxon>
    </lineage>
</organism>
<dbReference type="EMBL" id="JAPDDR010000014">
    <property type="protein sequence ID" value="MCW1916287.1"/>
    <property type="molecule type" value="Genomic_DNA"/>
</dbReference>
<evidence type="ECO:0000313" key="2">
    <source>
        <dbReference type="Proteomes" id="UP001165653"/>
    </source>
</evidence>
<dbReference type="Proteomes" id="UP001165653">
    <property type="component" value="Unassembled WGS sequence"/>
</dbReference>
<accession>A0ABT3G8W4</accession>
<gene>
    <name evidence="1" type="ORF">OJ996_22045</name>
</gene>
<evidence type="ECO:0000313" key="1">
    <source>
        <dbReference type="EMBL" id="MCW1916287.1"/>
    </source>
</evidence>
<keyword evidence="2" id="KW-1185">Reference proteome</keyword>
<name>A0ABT3G8W4_9BACT</name>
<dbReference type="RefSeq" id="WP_264515859.1">
    <property type="nucleotide sequence ID" value="NZ_JAPDDR010000014.1"/>
</dbReference>